<dbReference type="SUPFAM" id="SSF117892">
    <property type="entry name" value="Band 7/SPFH domain"/>
    <property type="match status" value="1"/>
</dbReference>
<evidence type="ECO:0000313" key="2">
    <source>
        <dbReference type="Proteomes" id="UP001210925"/>
    </source>
</evidence>
<reference evidence="1" key="1">
    <citation type="submission" date="2020-05" db="EMBL/GenBank/DDBJ databases">
        <title>Phylogenomic resolution of chytrid fungi.</title>
        <authorList>
            <person name="Stajich J.E."/>
            <person name="Amses K."/>
            <person name="Simmons R."/>
            <person name="Seto K."/>
            <person name="Myers J."/>
            <person name="Bonds A."/>
            <person name="Quandt C.A."/>
            <person name="Barry K."/>
            <person name="Liu P."/>
            <person name="Grigoriev I."/>
            <person name="Longcore J.E."/>
            <person name="James T.Y."/>
        </authorList>
    </citation>
    <scope>NUCLEOTIDE SEQUENCE</scope>
    <source>
        <strain evidence="1">PLAUS21</strain>
    </source>
</reference>
<name>A0AAD5XZZ2_9FUNG</name>
<dbReference type="InterPro" id="IPR036013">
    <property type="entry name" value="Band_7/SPFH_dom_sf"/>
</dbReference>
<dbReference type="PANTHER" id="PTHR43327">
    <property type="entry name" value="STOMATIN-LIKE PROTEIN 2, MITOCHONDRIAL"/>
    <property type="match status" value="1"/>
</dbReference>
<dbReference type="PANTHER" id="PTHR43327:SF10">
    <property type="entry name" value="STOMATIN-LIKE PROTEIN 2, MITOCHONDRIAL"/>
    <property type="match status" value="1"/>
</dbReference>
<dbReference type="Proteomes" id="UP001210925">
    <property type="component" value="Unassembled WGS sequence"/>
</dbReference>
<keyword evidence="2" id="KW-1185">Reference proteome</keyword>
<dbReference type="AlphaFoldDB" id="A0AAD5XZZ2"/>
<evidence type="ECO:0000313" key="1">
    <source>
        <dbReference type="EMBL" id="KAJ3251226.1"/>
    </source>
</evidence>
<comment type="caution">
    <text evidence="1">The sequence shown here is derived from an EMBL/GenBank/DDBJ whole genome shotgun (WGS) entry which is preliminary data.</text>
</comment>
<dbReference type="InterPro" id="IPR050710">
    <property type="entry name" value="Band7/mec-2_domain"/>
</dbReference>
<organism evidence="1 2">
    <name type="scientific">Boothiomyces macroporosus</name>
    <dbReference type="NCBI Taxonomy" id="261099"/>
    <lineage>
        <taxon>Eukaryota</taxon>
        <taxon>Fungi</taxon>
        <taxon>Fungi incertae sedis</taxon>
        <taxon>Chytridiomycota</taxon>
        <taxon>Chytridiomycota incertae sedis</taxon>
        <taxon>Chytridiomycetes</taxon>
        <taxon>Rhizophydiales</taxon>
        <taxon>Terramycetaceae</taxon>
        <taxon>Boothiomyces</taxon>
    </lineage>
</organism>
<dbReference type="EMBL" id="JADGKB010000193">
    <property type="protein sequence ID" value="KAJ3251226.1"/>
    <property type="molecule type" value="Genomic_DNA"/>
</dbReference>
<protein>
    <recommendedName>
        <fullName evidence="3">Band 7 domain-containing protein</fullName>
    </recommendedName>
</protein>
<sequence length="531" mass="59107">MEKGDKIEVAHVDDWSVPQDVKANPLFVEIGNGNVIDRIKVLDQKMKQEGVGKLISSKLNNGLFGRRLDAGRIAIWKVAGKPQVSLNPGRYLNFNFACSWFGSYDITSQIEQLGLTVCQVGQSEAMVVQDPQNRVFIIRNGGFVSYGAYGRFKILAVVDTLNLPQNTAVLEPGSNRVLGYKHEVQSTVGDANVTVATFLNIPANNVALIQQGTKIFALNGGQHVLTNPSTTFRSFLSLGERQHAFRTQPAYTLEGVPVVLDLNLRYKIFDPVTLTQHYDEPLQALINPSQTIVNALVSRLSYQQFMRAQKIGGDVPDYHHTPWLETFKSGNFFIKSECIHELRALSQIHGIEVLAFDVMDRRLEGALGKDLEKNAEQVLQNQMEATQIELRNHINNEKQKGILAVQQVENENRRNQAETDYFIAQKQADAKYYQQIKEAEAKANTAALIAQQEAKNIITIAEAQKKQIALQTEALAQVPPGHAQNIQILEKEIEKRRAMPPGTVWFEGSTDPNFVSGYTTAKGVALANNSK</sequence>
<evidence type="ECO:0008006" key="3">
    <source>
        <dbReference type="Google" id="ProtNLM"/>
    </source>
</evidence>
<dbReference type="Gene3D" id="3.30.479.30">
    <property type="entry name" value="Band 7 domain"/>
    <property type="match status" value="1"/>
</dbReference>
<proteinExistence type="predicted"/>
<accession>A0AAD5XZZ2</accession>
<gene>
    <name evidence="1" type="ORF">HK103_002572</name>
</gene>